<organism evidence="1 2">
    <name type="scientific">Bacillus methanolicus (strain MGA3 / ATCC 53907)</name>
    <dbReference type="NCBI Taxonomy" id="796606"/>
    <lineage>
        <taxon>Bacteria</taxon>
        <taxon>Bacillati</taxon>
        <taxon>Bacillota</taxon>
        <taxon>Bacilli</taxon>
        <taxon>Bacillales</taxon>
        <taxon>Bacillaceae</taxon>
        <taxon>Bacillus</taxon>
    </lineage>
</organism>
<dbReference type="AlphaFoldDB" id="I3E8Z7"/>
<sequence length="381" mass="43800">MISKKNWSHYQNPHFDQIKHERKIKKAIQENLSDMIGEESILISGEKSIKKIPIKYIRQPKIQYAFDSKNQIGMGNGNAKVGDSFSINENNLVGSGSGASDKSGIDWYEIEMNFEEIEESLFDELELPLIEKKELVNQILTESFDFKDVRSHGLQNNIDKKRTLLRNLKRNAMKGNPVFGQITKEDIVYKSWVENVKELGNAVIFALMDISGSMGVFEKSVARNFYFLVKRFLETKYKQVEIIYIGHHSEAKVLTEDQFFLKGEAGGTICSSAYRLMNEIIQEKYPPESYNIFGFHVSDGDNLSTDNPACKRLIEKLCKDIVMFGYVEINPNQRPSTLNNVYKELKSLDNLQQVQIVEKNQDIYQALKLFFSKNKQRGSSK</sequence>
<accession>I3E8Z7</accession>
<reference evidence="1 2" key="1">
    <citation type="journal article" date="2015" name="BMC Genomics">
        <title>Transcriptome analysis of thermophilic methylotrophic Bacillus methanolicus MGA3 using RNA-sequencing provides detailed insights into its previously uncharted transcriptional landscape.</title>
        <authorList>
            <person name="Irla M."/>
            <person name="Neshat A."/>
            <person name="Brautaset T."/>
            <person name="Ruckert C."/>
            <person name="Kalinowski J."/>
            <person name="Wendisch V.F."/>
        </authorList>
    </citation>
    <scope>NUCLEOTIDE SEQUENCE [LARGE SCALE GENOMIC DNA]</scope>
    <source>
        <strain evidence="2">MGA3 / ATCC 53907</strain>
    </source>
</reference>
<protein>
    <submittedName>
        <fullName evidence="1">UPF0229-like protein</fullName>
    </submittedName>
</protein>
<dbReference type="InterPro" id="IPR006698">
    <property type="entry name" value="UPF0229"/>
</dbReference>
<gene>
    <name evidence="1" type="ORF">BMMGA3_09150</name>
</gene>
<dbReference type="EMBL" id="CP007739">
    <property type="protein sequence ID" value="AIE60230.1"/>
    <property type="molecule type" value="Genomic_DNA"/>
</dbReference>
<name>I3E8Z7_BACMM</name>
<dbReference type="Proteomes" id="UP000027602">
    <property type="component" value="Chromosome"/>
</dbReference>
<dbReference type="eggNOG" id="COG2718">
    <property type="taxonomic scope" value="Bacteria"/>
</dbReference>
<dbReference type="PANTHER" id="PTHR30510">
    <property type="entry name" value="UPF0229 PROTEIN YEAH"/>
    <property type="match status" value="1"/>
</dbReference>
<dbReference type="KEGG" id="bmet:BMMGA3_09150"/>
<dbReference type="STRING" id="796606.BMMGA3_09150"/>
<evidence type="ECO:0000313" key="1">
    <source>
        <dbReference type="EMBL" id="AIE60230.1"/>
    </source>
</evidence>
<dbReference type="Pfam" id="PF04285">
    <property type="entry name" value="DUF444"/>
    <property type="match status" value="2"/>
</dbReference>
<dbReference type="OrthoDB" id="9788289at2"/>
<dbReference type="PANTHER" id="PTHR30510:SF2">
    <property type="entry name" value="UPF0229 PROTEIN YEAH"/>
    <property type="match status" value="1"/>
</dbReference>
<dbReference type="HOGENOM" id="CLU_049702_2_0_9"/>
<keyword evidence="2" id="KW-1185">Reference proteome</keyword>
<proteinExistence type="predicted"/>
<evidence type="ECO:0000313" key="2">
    <source>
        <dbReference type="Proteomes" id="UP000027602"/>
    </source>
</evidence>
<dbReference type="RefSeq" id="WP_004434469.1">
    <property type="nucleotide sequence ID" value="NZ_ADWW01000002.1"/>
</dbReference>